<keyword evidence="2" id="KW-1185">Reference proteome</keyword>
<accession>A0A4D6M624</accession>
<name>A0A4D6M624_VIGUN</name>
<dbReference type="AlphaFoldDB" id="A0A4D6M624"/>
<dbReference type="Proteomes" id="UP000501690">
    <property type="component" value="Linkage Group LG6"/>
</dbReference>
<protein>
    <submittedName>
        <fullName evidence="1">Uncharacterized protein</fullName>
    </submittedName>
</protein>
<proteinExistence type="predicted"/>
<sequence>MVWKLRVLSATSRLGEGLWILSEPGFRPGESGSPKRDVLVRFWCFVCILAQERWEGVLGERVARPGERRRGLGLSDTYARSGEISSPKRDGVEVARVERDFSSRRGFVDFERTRERWEGVLGERVARPGERFSPKRDDVFWLLS</sequence>
<evidence type="ECO:0000313" key="1">
    <source>
        <dbReference type="EMBL" id="QCD96752.1"/>
    </source>
</evidence>
<organism evidence="1 2">
    <name type="scientific">Vigna unguiculata</name>
    <name type="common">Cowpea</name>
    <dbReference type="NCBI Taxonomy" id="3917"/>
    <lineage>
        <taxon>Eukaryota</taxon>
        <taxon>Viridiplantae</taxon>
        <taxon>Streptophyta</taxon>
        <taxon>Embryophyta</taxon>
        <taxon>Tracheophyta</taxon>
        <taxon>Spermatophyta</taxon>
        <taxon>Magnoliopsida</taxon>
        <taxon>eudicotyledons</taxon>
        <taxon>Gunneridae</taxon>
        <taxon>Pentapetalae</taxon>
        <taxon>rosids</taxon>
        <taxon>fabids</taxon>
        <taxon>Fabales</taxon>
        <taxon>Fabaceae</taxon>
        <taxon>Papilionoideae</taxon>
        <taxon>50 kb inversion clade</taxon>
        <taxon>NPAAA clade</taxon>
        <taxon>indigoferoid/millettioid clade</taxon>
        <taxon>Phaseoleae</taxon>
        <taxon>Vigna</taxon>
    </lineage>
</organism>
<dbReference type="EMBL" id="CP039350">
    <property type="protein sequence ID" value="QCD96752.1"/>
    <property type="molecule type" value="Genomic_DNA"/>
</dbReference>
<reference evidence="1 2" key="1">
    <citation type="submission" date="2019-04" db="EMBL/GenBank/DDBJ databases">
        <title>An improved genome assembly and genetic linkage map for asparagus bean, Vigna unguiculata ssp. sesquipedialis.</title>
        <authorList>
            <person name="Xia Q."/>
            <person name="Zhang R."/>
            <person name="Dong Y."/>
        </authorList>
    </citation>
    <scope>NUCLEOTIDE SEQUENCE [LARGE SCALE GENOMIC DNA]</scope>
    <source>
        <tissue evidence="1">Leaf</tissue>
    </source>
</reference>
<evidence type="ECO:0000313" key="2">
    <source>
        <dbReference type="Proteomes" id="UP000501690"/>
    </source>
</evidence>
<gene>
    <name evidence="1" type="ORF">DEO72_LG6g1461</name>
</gene>